<keyword evidence="2" id="KW-0067">ATP-binding</keyword>
<dbReference type="InterPro" id="IPR003959">
    <property type="entry name" value="ATPase_AAA_core"/>
</dbReference>
<keyword evidence="1" id="KW-0547">Nucleotide-binding</keyword>
<feature type="domain" description="AAA+ ATPase" evidence="3">
    <location>
        <begin position="474"/>
        <end position="609"/>
    </location>
</feature>
<dbReference type="Proteomes" id="UP000198583">
    <property type="component" value="Unassembled WGS sequence"/>
</dbReference>
<evidence type="ECO:0000259" key="3">
    <source>
        <dbReference type="SMART" id="SM00382"/>
    </source>
</evidence>
<dbReference type="EMBL" id="FOYL01000004">
    <property type="protein sequence ID" value="SFR15546.1"/>
    <property type="molecule type" value="Genomic_DNA"/>
</dbReference>
<dbReference type="InterPro" id="IPR003593">
    <property type="entry name" value="AAA+_ATPase"/>
</dbReference>
<gene>
    <name evidence="4" type="ORF">SAMN04488564_104182</name>
</gene>
<dbReference type="GO" id="GO:0003723">
    <property type="term" value="F:RNA binding"/>
    <property type="evidence" value="ECO:0007669"/>
    <property type="project" value="TreeGrafter"/>
</dbReference>
<reference evidence="5" key="1">
    <citation type="submission" date="2016-10" db="EMBL/GenBank/DDBJ databases">
        <authorList>
            <person name="Varghese N."/>
            <person name="Submissions S."/>
        </authorList>
    </citation>
    <scope>NUCLEOTIDE SEQUENCE [LARGE SCALE GENOMIC DNA]</scope>
    <source>
        <strain evidence="5">DSM 44232</strain>
    </source>
</reference>
<evidence type="ECO:0000256" key="1">
    <source>
        <dbReference type="ARBA" id="ARBA00022741"/>
    </source>
</evidence>
<dbReference type="Pfam" id="PF00004">
    <property type="entry name" value="AAA"/>
    <property type="match status" value="1"/>
</dbReference>
<dbReference type="Gene3D" id="1.10.8.60">
    <property type="match status" value="1"/>
</dbReference>
<dbReference type="GO" id="GO:1990275">
    <property type="term" value="F:preribosome binding"/>
    <property type="evidence" value="ECO:0007669"/>
    <property type="project" value="TreeGrafter"/>
</dbReference>
<proteinExistence type="predicted"/>
<dbReference type="OrthoDB" id="9809379at2"/>
<dbReference type="CDD" id="cd19481">
    <property type="entry name" value="RecA-like_protease"/>
    <property type="match status" value="1"/>
</dbReference>
<accession>A0A1I6ECS0</accession>
<dbReference type="InterPro" id="IPR027417">
    <property type="entry name" value="P-loop_NTPase"/>
</dbReference>
<dbReference type="PANTHER" id="PTHR23077:SF171">
    <property type="entry name" value="NUCLEAR VALOSIN-CONTAINING PROTEIN-LIKE"/>
    <property type="match status" value="1"/>
</dbReference>
<organism evidence="4 5">
    <name type="scientific">Lentzea waywayandensis</name>
    <dbReference type="NCBI Taxonomy" id="84724"/>
    <lineage>
        <taxon>Bacteria</taxon>
        <taxon>Bacillati</taxon>
        <taxon>Actinomycetota</taxon>
        <taxon>Actinomycetes</taxon>
        <taxon>Pseudonocardiales</taxon>
        <taxon>Pseudonocardiaceae</taxon>
        <taxon>Lentzea</taxon>
    </lineage>
</organism>
<keyword evidence="5" id="KW-1185">Reference proteome</keyword>
<dbReference type="Gene3D" id="3.40.50.300">
    <property type="entry name" value="P-loop containing nucleotide triphosphate hydrolases"/>
    <property type="match status" value="1"/>
</dbReference>
<dbReference type="GO" id="GO:0016887">
    <property type="term" value="F:ATP hydrolysis activity"/>
    <property type="evidence" value="ECO:0007669"/>
    <property type="project" value="InterPro"/>
</dbReference>
<evidence type="ECO:0000313" key="5">
    <source>
        <dbReference type="Proteomes" id="UP000198583"/>
    </source>
</evidence>
<dbReference type="InterPro" id="IPR050168">
    <property type="entry name" value="AAA_ATPase_domain"/>
</dbReference>
<protein>
    <submittedName>
        <fullName evidence="4">ATPase family associated with various cellular activities (AAA)</fullName>
    </submittedName>
</protein>
<dbReference type="PANTHER" id="PTHR23077">
    <property type="entry name" value="AAA-FAMILY ATPASE"/>
    <property type="match status" value="1"/>
</dbReference>
<dbReference type="SUPFAM" id="SSF52540">
    <property type="entry name" value="P-loop containing nucleoside triphosphate hydrolases"/>
    <property type="match status" value="1"/>
</dbReference>
<dbReference type="GO" id="GO:0042254">
    <property type="term" value="P:ribosome biogenesis"/>
    <property type="evidence" value="ECO:0007669"/>
    <property type="project" value="TreeGrafter"/>
</dbReference>
<dbReference type="SMART" id="SM00382">
    <property type="entry name" value="AAA"/>
    <property type="match status" value="1"/>
</dbReference>
<sequence>MTDRGYESQLASAELPFFRERRAMARDVYFDEAAACIAGYVRDIGNDHRQRTVIASIASEVDFDPADPTDQFTCSAFVAAHLAPIGRIRYSADRRPGPEPEFRRFAGTKTRDVLQTIIEDFRFQYEHSTADGDEVAATRPESKDAAKLPNAYNTPIHLSGFAAARRSRLNTLVDDSDVTLGCVVATRIARWLIDGRGAIFDIDPSRNTRALWRSPNAYLTYWCFRSILDWQELVKALPSGAQDEKLIDHFKSELREAIEFGVDANIDHLSRIVAALHSGVSSLYDATDLACTLAVVSLVSNQYGRKDDLTRALIEHSFDLLIEHFVLPDGSFAPKSAALTTKSGYSLVLSSAEIGAVLLHALVGELNALQVAALDPVINNIARRRGGARGWGHQAATSPFRRQAFAACGGLTFLRLYHDIVDNLAATHCARQLGVEPFTHDPGLELVVLPESVRDELTDHVIIPISEKKRRDLAVMSFILGGPPGTGKTTIVKKVAHDLGWPLLVIDQASFLRQGTAQIESEAERLFGLLFELSDTVVLFDEIEEMFEDRDTGEKSGRFLTTSMLPRIHKLRDLARVVFVFATNHPDRIDPAASRPGRIDKIFTVKVPTREERVGVLESLFDSYKASDEVRDLFNRVGVAASALDFTRGYLKELVKTCVNIESSHGSEALTEAALNQVLDALKDQVRKEQGEREGRRRR</sequence>
<dbReference type="AlphaFoldDB" id="A0A1I6ECS0"/>
<evidence type="ECO:0000313" key="4">
    <source>
        <dbReference type="EMBL" id="SFR15546.1"/>
    </source>
</evidence>
<dbReference type="STRING" id="84724.SAMN04488564_104182"/>
<name>A0A1I6ECS0_9PSEU</name>
<dbReference type="GO" id="GO:0005524">
    <property type="term" value="F:ATP binding"/>
    <property type="evidence" value="ECO:0007669"/>
    <property type="project" value="UniProtKB-KW"/>
</dbReference>
<dbReference type="RefSeq" id="WP_093594263.1">
    <property type="nucleotide sequence ID" value="NZ_FOYL01000004.1"/>
</dbReference>
<evidence type="ECO:0000256" key="2">
    <source>
        <dbReference type="ARBA" id="ARBA00022840"/>
    </source>
</evidence>